<gene>
    <name evidence="2" type="ORF">L195_g040120</name>
</gene>
<proteinExistence type="predicted"/>
<reference evidence="2 3" key="1">
    <citation type="journal article" date="2014" name="Am. J. Bot.">
        <title>Genome assembly and annotation for red clover (Trifolium pratense; Fabaceae).</title>
        <authorList>
            <person name="Istvanek J."/>
            <person name="Jaros M."/>
            <person name="Krenek A."/>
            <person name="Repkova J."/>
        </authorList>
    </citation>
    <scope>NUCLEOTIDE SEQUENCE [LARGE SCALE GENOMIC DNA]</scope>
    <source>
        <strain evidence="3">cv. Tatra</strain>
        <tissue evidence="2">Young leaves</tissue>
    </source>
</reference>
<organism evidence="2 3">
    <name type="scientific">Trifolium pratense</name>
    <name type="common">Red clover</name>
    <dbReference type="NCBI Taxonomy" id="57577"/>
    <lineage>
        <taxon>Eukaryota</taxon>
        <taxon>Viridiplantae</taxon>
        <taxon>Streptophyta</taxon>
        <taxon>Embryophyta</taxon>
        <taxon>Tracheophyta</taxon>
        <taxon>Spermatophyta</taxon>
        <taxon>Magnoliopsida</taxon>
        <taxon>eudicotyledons</taxon>
        <taxon>Gunneridae</taxon>
        <taxon>Pentapetalae</taxon>
        <taxon>rosids</taxon>
        <taxon>fabids</taxon>
        <taxon>Fabales</taxon>
        <taxon>Fabaceae</taxon>
        <taxon>Papilionoideae</taxon>
        <taxon>50 kb inversion clade</taxon>
        <taxon>NPAAA clade</taxon>
        <taxon>Hologalegina</taxon>
        <taxon>IRL clade</taxon>
        <taxon>Trifolieae</taxon>
        <taxon>Trifolium</taxon>
    </lineage>
</organism>
<dbReference type="EMBL" id="ASHM01045515">
    <property type="protein sequence ID" value="PNX84067.1"/>
    <property type="molecule type" value="Genomic_DNA"/>
</dbReference>
<comment type="caution">
    <text evidence="2">The sequence shown here is derived from an EMBL/GenBank/DDBJ whole genome shotgun (WGS) entry which is preliminary data.</text>
</comment>
<dbReference type="InterPro" id="IPR015590">
    <property type="entry name" value="Aldehyde_DH_dom"/>
</dbReference>
<evidence type="ECO:0000313" key="3">
    <source>
        <dbReference type="Proteomes" id="UP000236291"/>
    </source>
</evidence>
<accession>A0A2K3LZU8</accession>
<sequence length="58" mass="6318">MFLNNKNGKTGKEFETIDPRSGEVIAKIAEGTKEDIDVAVKAARVAFDDGPWPRMPGV</sequence>
<dbReference type="PANTHER" id="PTHR11699">
    <property type="entry name" value="ALDEHYDE DEHYDROGENASE-RELATED"/>
    <property type="match status" value="1"/>
</dbReference>
<dbReference type="GO" id="GO:0016491">
    <property type="term" value="F:oxidoreductase activity"/>
    <property type="evidence" value="ECO:0007669"/>
    <property type="project" value="InterPro"/>
</dbReference>
<name>A0A2K3LZU8_TRIPR</name>
<dbReference type="Proteomes" id="UP000236291">
    <property type="component" value="Unassembled WGS sequence"/>
</dbReference>
<dbReference type="AlphaFoldDB" id="A0A2K3LZU8"/>
<dbReference type="SUPFAM" id="SSF53720">
    <property type="entry name" value="ALDH-like"/>
    <property type="match status" value="1"/>
</dbReference>
<evidence type="ECO:0000259" key="1">
    <source>
        <dbReference type="Pfam" id="PF00171"/>
    </source>
</evidence>
<dbReference type="STRING" id="57577.A0A2K3LZU8"/>
<dbReference type="Gene3D" id="3.40.605.10">
    <property type="entry name" value="Aldehyde Dehydrogenase, Chain A, domain 1"/>
    <property type="match status" value="1"/>
</dbReference>
<dbReference type="Pfam" id="PF00171">
    <property type="entry name" value="Aldedh"/>
    <property type="match status" value="1"/>
</dbReference>
<dbReference type="InterPro" id="IPR016161">
    <property type="entry name" value="Ald_DH/histidinol_DH"/>
</dbReference>
<feature type="non-terminal residue" evidence="2">
    <location>
        <position position="58"/>
    </location>
</feature>
<reference evidence="2 3" key="2">
    <citation type="journal article" date="2017" name="Front. Plant Sci.">
        <title>Gene Classification and Mining of Molecular Markers Useful in Red Clover (Trifolium pratense) Breeding.</title>
        <authorList>
            <person name="Istvanek J."/>
            <person name="Dluhosova J."/>
            <person name="Dluhos P."/>
            <person name="Patkova L."/>
            <person name="Nedelnik J."/>
            <person name="Repkova J."/>
        </authorList>
    </citation>
    <scope>NUCLEOTIDE SEQUENCE [LARGE SCALE GENOMIC DNA]</scope>
    <source>
        <strain evidence="3">cv. Tatra</strain>
        <tissue evidence="2">Young leaves</tissue>
    </source>
</reference>
<dbReference type="InterPro" id="IPR016162">
    <property type="entry name" value="Ald_DH_N"/>
</dbReference>
<feature type="domain" description="Aldehyde dehydrogenase" evidence="1">
    <location>
        <begin position="10"/>
        <end position="56"/>
    </location>
</feature>
<protein>
    <submittedName>
        <fullName evidence="2">Aldehyde dehydrogenase family 2 member c4-like protein</fullName>
    </submittedName>
</protein>
<evidence type="ECO:0000313" key="2">
    <source>
        <dbReference type="EMBL" id="PNX84067.1"/>
    </source>
</evidence>